<dbReference type="Pfam" id="PF11066">
    <property type="entry name" value="DUF2867"/>
    <property type="match status" value="1"/>
</dbReference>
<evidence type="ECO:0000313" key="4">
    <source>
        <dbReference type="EMBL" id="RNM06924.1"/>
    </source>
</evidence>
<dbReference type="AlphaFoldDB" id="A0A3N0G392"/>
<dbReference type="Pfam" id="PF01370">
    <property type="entry name" value="Epimerase"/>
    <property type="match status" value="1"/>
</dbReference>
<dbReference type="SUPFAM" id="SSF51735">
    <property type="entry name" value="NAD(P)-binding Rossmann-fold domains"/>
    <property type="match status" value="1"/>
</dbReference>
<comment type="caution">
    <text evidence="4">The sequence shown here is derived from an EMBL/GenBank/DDBJ whole genome shotgun (WGS) entry which is preliminary data.</text>
</comment>
<dbReference type="InterPro" id="IPR021295">
    <property type="entry name" value="DUF2867"/>
</dbReference>
<gene>
    <name evidence="4" type="ORF">EF878_08155</name>
</gene>
<name>A0A3N0G392_9GAMM</name>
<accession>A0A3N0G392</accession>
<dbReference type="InterPro" id="IPR001509">
    <property type="entry name" value="Epimerase_deHydtase"/>
</dbReference>
<comment type="pathway">
    <text evidence="1">Bacterial outer membrane biogenesis; LPS O-antigen biosynthesis.</text>
</comment>
<evidence type="ECO:0000259" key="3">
    <source>
        <dbReference type="Pfam" id="PF01370"/>
    </source>
</evidence>
<evidence type="ECO:0000256" key="1">
    <source>
        <dbReference type="ARBA" id="ARBA00005125"/>
    </source>
</evidence>
<dbReference type="InterPro" id="IPR036291">
    <property type="entry name" value="NAD(P)-bd_dom_sf"/>
</dbReference>
<dbReference type="OrthoDB" id="9774199at2"/>
<reference evidence="4 5" key="1">
    <citation type="submission" date="2018-11" db="EMBL/GenBank/DDBJ databases">
        <title>Characterization of surface water Dickeya isolates.</title>
        <authorList>
            <person name="Van Gijsegem F."/>
            <person name="Pedron J."/>
        </authorList>
    </citation>
    <scope>NUCLEOTIDE SEQUENCE [LARGE SCALE GENOMIC DNA]</scope>
    <source>
        <strain evidence="4 5">FVG1-MFV-O17</strain>
    </source>
</reference>
<dbReference type="Gene3D" id="3.40.50.720">
    <property type="entry name" value="NAD(P)-binding Rossmann-like Domain"/>
    <property type="match status" value="1"/>
</dbReference>
<organism evidence="4 5">
    <name type="scientific">Dickeya undicola</name>
    <dbReference type="NCBI Taxonomy" id="1577887"/>
    <lineage>
        <taxon>Bacteria</taxon>
        <taxon>Pseudomonadati</taxon>
        <taxon>Pseudomonadota</taxon>
        <taxon>Gammaproteobacteria</taxon>
        <taxon>Enterobacterales</taxon>
        <taxon>Pectobacteriaceae</taxon>
        <taxon>Dickeya</taxon>
    </lineage>
</organism>
<dbReference type="PANTHER" id="PTHR43000">
    <property type="entry name" value="DTDP-D-GLUCOSE 4,6-DEHYDRATASE-RELATED"/>
    <property type="match status" value="1"/>
</dbReference>
<evidence type="ECO:0000256" key="2">
    <source>
        <dbReference type="ARBA" id="ARBA00007637"/>
    </source>
</evidence>
<sequence length="489" mass="55237">MMTIKPAPILILGASGYIGRHLLSRLSQQGQTVIAASRHIDSLAALNLPGIRCEYIDLMKPYTLPEGLWQADTLYYLAHSMGDGADFLEREYQSAQNLRQVLRTSRIRQIIYLGSAQADHHPSTHMQARKLTGDILRSSGIPVTELRAGIIVGPGSAAFEILRDMVNNLPVLTPPRWVRSKSAPIALENLLTYLTELRHAPSEHHRVFDAAGPEYLSYQTLFERFIRITGKRRLLLPIPVPTGLVSAWFLNMVTSVPGSTARALVQGLRHDLPMDDAELRRLIPQRLLTFDEAVRATLADEKAAAQHPDWGYDPDVLARWQPNYAFYPKQAGYSHKTGASSQALWQIVQQVGGREGYFYANILWAIRARIDDLCGNQVIYRRPERAELMEGDFVNGWKVIRVKPHQQLVLLFGMKAPGLGRLVFSIDDRGTYRVLDVRAWWHPAGSRGLGYWFLMMPAHLFVFRGMARRIAVLAQEAEHRDISRLPDND</sequence>
<comment type="similarity">
    <text evidence="2">Belongs to the NAD(P)-dependent epimerase/dehydratase family.</text>
</comment>
<feature type="domain" description="NAD-dependent epimerase/dehydratase" evidence="3">
    <location>
        <begin position="9"/>
        <end position="117"/>
    </location>
</feature>
<proteinExistence type="inferred from homology"/>
<dbReference type="Proteomes" id="UP000276061">
    <property type="component" value="Unassembled WGS sequence"/>
</dbReference>
<protein>
    <submittedName>
        <fullName evidence="4">DUF2867 domain-containing protein</fullName>
    </submittedName>
</protein>
<dbReference type="EMBL" id="RJLR01000016">
    <property type="protein sequence ID" value="RNM06924.1"/>
    <property type="molecule type" value="Genomic_DNA"/>
</dbReference>
<evidence type="ECO:0000313" key="5">
    <source>
        <dbReference type="Proteomes" id="UP000276061"/>
    </source>
</evidence>